<dbReference type="PANTHER" id="PTHR43332">
    <property type="entry name" value="INNER MEMBRANE TRANSPORT PERMEASE YADH-RELATED"/>
    <property type="match status" value="1"/>
</dbReference>
<dbReference type="Proteomes" id="UP001164748">
    <property type="component" value="Chromosome"/>
</dbReference>
<dbReference type="EMBL" id="MUEK01000004">
    <property type="protein sequence ID" value="OOE40374.1"/>
    <property type="molecule type" value="Genomic_DNA"/>
</dbReference>
<dbReference type="GeneID" id="89608428"/>
<dbReference type="PROSITE" id="PS51012">
    <property type="entry name" value="ABC_TM2"/>
    <property type="match status" value="1"/>
</dbReference>
<keyword evidence="6" id="KW-1003">Cell membrane</keyword>
<keyword evidence="4 6" id="KW-1133">Transmembrane helix</keyword>
<evidence type="ECO:0000256" key="2">
    <source>
        <dbReference type="ARBA" id="ARBA00007783"/>
    </source>
</evidence>
<accession>A0A1V3GNP1</accession>
<dbReference type="PANTHER" id="PTHR43332:SF2">
    <property type="entry name" value="INNER MEMBRANE TRANSPORT PERMEASE YADH"/>
    <property type="match status" value="1"/>
</dbReference>
<keyword evidence="3 6" id="KW-0812">Transmembrane</keyword>
<dbReference type="OrthoDB" id="9804001at2"/>
<evidence type="ECO:0000313" key="11">
    <source>
        <dbReference type="Proteomes" id="UP000188726"/>
    </source>
</evidence>
<evidence type="ECO:0000256" key="1">
    <source>
        <dbReference type="ARBA" id="ARBA00004141"/>
    </source>
</evidence>
<feature type="transmembrane region" description="Helical" evidence="6">
    <location>
        <begin position="100"/>
        <end position="124"/>
    </location>
</feature>
<protein>
    <recommendedName>
        <fullName evidence="6">Transport permease protein</fullName>
    </recommendedName>
</protein>
<evidence type="ECO:0000256" key="3">
    <source>
        <dbReference type="ARBA" id="ARBA00022692"/>
    </source>
</evidence>
<dbReference type="Pfam" id="PF01061">
    <property type="entry name" value="ABC2_membrane"/>
    <property type="match status" value="1"/>
</dbReference>
<dbReference type="InterPro" id="IPR047817">
    <property type="entry name" value="ABC2_TM_bact-type"/>
</dbReference>
<dbReference type="EMBL" id="MUEO01000002">
    <property type="protein sequence ID" value="OOE46354.1"/>
    <property type="molecule type" value="Genomic_DNA"/>
</dbReference>
<feature type="domain" description="ABC transmembrane type-2" evidence="7">
    <location>
        <begin position="22"/>
        <end position="251"/>
    </location>
</feature>
<comment type="similarity">
    <text evidence="2 6">Belongs to the ABC-2 integral membrane protein family.</text>
</comment>
<feature type="transmembrane region" description="Helical" evidence="6">
    <location>
        <begin position="224"/>
        <end position="248"/>
    </location>
</feature>
<dbReference type="Proteomes" id="UP000188726">
    <property type="component" value="Unassembled WGS sequence"/>
</dbReference>
<keyword evidence="6" id="KW-0813">Transport</keyword>
<dbReference type="AlphaFoldDB" id="A0A1V3GNP1"/>
<reference evidence="10" key="2">
    <citation type="submission" date="2022-09" db="EMBL/GenBank/DDBJ databases">
        <authorList>
            <person name="Li Z.-J."/>
        </authorList>
    </citation>
    <scope>NUCLEOTIDE SEQUENCE</scope>
    <source>
        <strain evidence="10">TGB11</strain>
    </source>
</reference>
<evidence type="ECO:0000313" key="8">
    <source>
        <dbReference type="EMBL" id="OOE40374.1"/>
    </source>
</evidence>
<dbReference type="NCBIfam" id="NF011648">
    <property type="entry name" value="PRK15066.1"/>
    <property type="match status" value="1"/>
</dbReference>
<dbReference type="GO" id="GO:0043190">
    <property type="term" value="C:ATP-binding cassette (ABC) transporter complex"/>
    <property type="evidence" value="ECO:0007669"/>
    <property type="project" value="InterPro"/>
</dbReference>
<dbReference type="Proteomes" id="UP000189021">
    <property type="component" value="Unassembled WGS sequence"/>
</dbReference>
<evidence type="ECO:0000313" key="12">
    <source>
        <dbReference type="Proteomes" id="UP000189021"/>
    </source>
</evidence>
<organism evidence="8 12">
    <name type="scientific">Salinivibrio kushneri</name>
    <dbReference type="NCBI Taxonomy" id="1908198"/>
    <lineage>
        <taxon>Bacteria</taxon>
        <taxon>Pseudomonadati</taxon>
        <taxon>Pseudomonadota</taxon>
        <taxon>Gammaproteobacteria</taxon>
        <taxon>Vibrionales</taxon>
        <taxon>Vibrionaceae</taxon>
        <taxon>Salinivibrio</taxon>
    </lineage>
</organism>
<reference evidence="11 12" key="1">
    <citation type="journal article" date="2017" name="Genome Announc.">
        <title>Draft Genome Sequences of Salinivibrio proteolyticus, Salinivibrio sharmensis, Salinivibrio siamensis, Salinivibrio costicola subsp. alcaliphilus, Salinivibrio costicola subsp. vallismortis, and 29 New Isolates Belonging to the Genus Salinivibrio.</title>
        <authorList>
            <person name="Lopez-Hermoso C."/>
            <person name="de la Haba R.R."/>
            <person name="Sanchez-Porro C."/>
            <person name="Bayliss S.C."/>
            <person name="Feil E.J."/>
            <person name="Ventosa A."/>
        </authorList>
    </citation>
    <scope>NUCLEOTIDE SEQUENCE [LARGE SCALE GENOMIC DNA]</scope>
    <source>
        <strain evidence="8 12">AL184</strain>
        <strain evidence="9 11">IC202</strain>
    </source>
</reference>
<feature type="transmembrane region" description="Helical" evidence="6">
    <location>
        <begin position="136"/>
        <end position="163"/>
    </location>
</feature>
<evidence type="ECO:0000256" key="4">
    <source>
        <dbReference type="ARBA" id="ARBA00022989"/>
    </source>
</evidence>
<evidence type="ECO:0000313" key="10">
    <source>
        <dbReference type="EMBL" id="WBA09055.1"/>
    </source>
</evidence>
<evidence type="ECO:0000313" key="9">
    <source>
        <dbReference type="EMBL" id="OOE46354.1"/>
    </source>
</evidence>
<evidence type="ECO:0000256" key="5">
    <source>
        <dbReference type="ARBA" id="ARBA00023136"/>
    </source>
</evidence>
<dbReference type="GO" id="GO:0140359">
    <property type="term" value="F:ABC-type transporter activity"/>
    <property type="evidence" value="ECO:0007669"/>
    <property type="project" value="InterPro"/>
</dbReference>
<dbReference type="RefSeq" id="WP_069363391.1">
    <property type="nucleotide sequence ID" value="NZ_CP040021.1"/>
</dbReference>
<name>A0A1V3GNP1_9GAMM</name>
<comment type="subcellular location">
    <subcellularLocation>
        <location evidence="6">Cell inner membrane</location>
        <topology evidence="6">Multi-pass membrane protein</topology>
    </subcellularLocation>
    <subcellularLocation>
        <location evidence="1">Membrane</location>
        <topology evidence="1">Multi-pass membrane protein</topology>
    </subcellularLocation>
</comment>
<dbReference type="PRINTS" id="PR00164">
    <property type="entry name" value="ABC2TRNSPORT"/>
</dbReference>
<keyword evidence="5 6" id="KW-0472">Membrane</keyword>
<dbReference type="InterPro" id="IPR052522">
    <property type="entry name" value="ABC-2_transport_permease"/>
</dbReference>
<gene>
    <name evidence="8" type="ORF">BZG00_05975</name>
    <name evidence="9" type="ORF">BZG09_01400</name>
    <name evidence="10" type="ORF">N8M53_02165</name>
</gene>
<dbReference type="EMBL" id="CP114588">
    <property type="protein sequence ID" value="WBA09055.1"/>
    <property type="molecule type" value="Genomic_DNA"/>
</dbReference>
<dbReference type="InterPro" id="IPR000412">
    <property type="entry name" value="ABC_2_transport"/>
</dbReference>
<feature type="transmembrane region" description="Helical" evidence="6">
    <location>
        <begin position="61"/>
        <end position="79"/>
    </location>
</feature>
<feature type="transmembrane region" description="Helical" evidence="6">
    <location>
        <begin position="21"/>
        <end position="41"/>
    </location>
</feature>
<evidence type="ECO:0000256" key="6">
    <source>
        <dbReference type="RuleBase" id="RU361157"/>
    </source>
</evidence>
<sequence length="256" mass="28107">MNALYWVAFRTLIHKEVARFTRIWVQTLVPPAITMSLYFIIFGNLIGSRIGQMEGFSYMEYIVPGLIMMSVITNSYSNVASSFFSAKFQHNIEELLVAPIPNYVIIAGYIGGGMCRGLAVGALVTMTSLFFVDLQIAHPLIVITTVVLTSAVFALGGLINAIFAKTFDDISLIPTFILTPLTYLGGVFYSLSLLPEFWQGVSKLNPIVYMVNAFRYGFLGVSDVGIMTSFGVLMLFIIGLYALAWGLISKGTGLRS</sequence>
<dbReference type="PIRSF" id="PIRSF006648">
    <property type="entry name" value="DrrB"/>
    <property type="match status" value="1"/>
</dbReference>
<feature type="transmembrane region" description="Helical" evidence="6">
    <location>
        <begin position="170"/>
        <end position="191"/>
    </location>
</feature>
<keyword evidence="12" id="KW-1185">Reference proteome</keyword>
<evidence type="ECO:0000259" key="7">
    <source>
        <dbReference type="PROSITE" id="PS51012"/>
    </source>
</evidence>
<proteinExistence type="inferred from homology"/>
<dbReference type="InterPro" id="IPR013525">
    <property type="entry name" value="ABC2_TM"/>
</dbReference>